<gene>
    <name evidence="2" type="ORF">TAT_000084300</name>
    <name evidence="3" type="ORF">TAV_000083700</name>
</gene>
<feature type="transmembrane region" description="Helical" evidence="1">
    <location>
        <begin position="589"/>
        <end position="610"/>
    </location>
</feature>
<reference evidence="3" key="1">
    <citation type="submission" date="2018-07" db="EMBL/GenBank/DDBJ databases">
        <authorList>
            <person name="Quirk P.G."/>
            <person name="Krulwich T.A."/>
        </authorList>
    </citation>
    <scope>NUCLEOTIDE SEQUENCE</scope>
    <source>
        <strain evidence="3">Anand</strain>
    </source>
</reference>
<proteinExistence type="predicted"/>
<feature type="transmembrane region" description="Helical" evidence="1">
    <location>
        <begin position="88"/>
        <end position="110"/>
    </location>
</feature>
<keyword evidence="1" id="KW-0472">Membrane</keyword>
<dbReference type="EMBL" id="UIVS01000001">
    <property type="protein sequence ID" value="SVP90132.1"/>
    <property type="molecule type" value="Genomic_DNA"/>
</dbReference>
<keyword evidence="1" id="KW-0812">Transmembrane</keyword>
<sequence>MAEDEPLKKAAYAFAGFAMMLNIRLVYSASPYALLRFKLPENLFSVFVRVMASSLELWCLPSMTIGNIMDYVRKGIAGGPDSAMETFFRWQSIFWSWANFATFGILWIVYVMGGDQGNVTAFYWVIAASGFVFGINMVLVYALEFWYLPYYMVGENSFPMVTSLMHYVSTSIFGNRRKYDSDYIVVYIDIVISLAISLVAAVLWTIAYKDKAGYPPKDSNQKDCFTLTLKTTPESGQVTDLTYTIGPDFKPHEQAAGKCKYKQFDYYLYLVPPALMVLVGMGLVYTIYPGIAPGMIVPFYLVDKIEMILLIATAFPPVIIKILPEIDQRTNPYVLMGSWGVYHKKECKTGCDLGRSGCEGTPAPETQINSVKLAISGGGSTHTITLNGSDDNKVTYKSKPITLGTGAGTLTIEIPRGEIKLKNLTINNTTLTIQTGVSKVSVTKKPDPFDRKKDKKIKIKSATLDGTSKLTLNKEEGDDGQEVPIGGTGSVALDYSAGSGSIEIKGDAIEALGGTFIGDELHDKHKNDKCCIYSKQYTWQDSNPYVVWWNVFNILMPLQITLAAIFIYSLHYRDSALSRAIINQPKMSTALSIIFYMCHEIMLAVGFPGIASDDNVLLPMQLVGAFLMVLLAFYSIGYITEYKRHDPLNWPTEGMTTWNALCYWLKMASKITNKNFKQLFTTETR</sequence>
<feature type="transmembrane region" description="Helical" evidence="1">
    <location>
        <begin position="546"/>
        <end position="568"/>
    </location>
</feature>
<protein>
    <submittedName>
        <fullName evidence="3">Tpr-related protein family member, putative</fullName>
    </submittedName>
</protein>
<feature type="transmembrane region" description="Helical" evidence="1">
    <location>
        <begin position="184"/>
        <end position="207"/>
    </location>
</feature>
<feature type="transmembrane region" description="Helical" evidence="1">
    <location>
        <begin position="616"/>
        <end position="639"/>
    </location>
</feature>
<evidence type="ECO:0000313" key="2">
    <source>
        <dbReference type="EMBL" id="SVP88990.1"/>
    </source>
</evidence>
<dbReference type="VEuPathDB" id="PiroplasmaDB:TA06745"/>
<evidence type="ECO:0000313" key="3">
    <source>
        <dbReference type="EMBL" id="SVP90132.1"/>
    </source>
</evidence>
<name>A0A3B0MKZ8_THEAN</name>
<feature type="transmembrane region" description="Helical" evidence="1">
    <location>
        <begin position="12"/>
        <end position="34"/>
    </location>
</feature>
<organism evidence="3">
    <name type="scientific">Theileria annulata</name>
    <dbReference type="NCBI Taxonomy" id="5874"/>
    <lineage>
        <taxon>Eukaryota</taxon>
        <taxon>Sar</taxon>
        <taxon>Alveolata</taxon>
        <taxon>Apicomplexa</taxon>
        <taxon>Aconoidasida</taxon>
        <taxon>Piroplasmida</taxon>
        <taxon>Theileriidae</taxon>
        <taxon>Theileria</taxon>
    </lineage>
</organism>
<keyword evidence="1" id="KW-1133">Transmembrane helix</keyword>
<feature type="transmembrane region" description="Helical" evidence="1">
    <location>
        <begin position="122"/>
        <end position="143"/>
    </location>
</feature>
<evidence type="ECO:0000256" key="1">
    <source>
        <dbReference type="SAM" id="Phobius"/>
    </source>
</evidence>
<dbReference type="EMBL" id="UIVT01000001">
    <property type="protein sequence ID" value="SVP88990.1"/>
    <property type="molecule type" value="Genomic_DNA"/>
</dbReference>
<dbReference type="AlphaFoldDB" id="A0A3B0MKZ8"/>
<accession>A0A3B0MKZ8</accession>
<feature type="transmembrane region" description="Helical" evidence="1">
    <location>
        <begin position="266"/>
        <end position="288"/>
    </location>
</feature>